<dbReference type="EMBL" id="CP101717">
    <property type="protein sequence ID" value="WLD59340.1"/>
    <property type="molecule type" value="Genomic_DNA"/>
</dbReference>
<evidence type="ECO:0000256" key="6">
    <source>
        <dbReference type="ARBA" id="ARBA00022490"/>
    </source>
</evidence>
<gene>
    <name evidence="16" type="primary">sthA</name>
    <name evidence="16" type="ORF">NFC81_06050</name>
</gene>
<dbReference type="PANTHER" id="PTHR22912">
    <property type="entry name" value="DISULFIDE OXIDOREDUCTASE"/>
    <property type="match status" value="1"/>
</dbReference>
<evidence type="ECO:0000259" key="14">
    <source>
        <dbReference type="Pfam" id="PF02852"/>
    </source>
</evidence>
<reference evidence="16" key="1">
    <citation type="submission" date="2022-07" db="EMBL/GenBank/DDBJ databases">
        <title>Complete genome sequence of Salinispirillum sp. LH10-3-1 capable of multiple carbohydrate inversion isolated from a soda lake.</title>
        <authorList>
            <person name="Liu J."/>
            <person name="Zhai Y."/>
            <person name="Zhang H."/>
            <person name="Yang H."/>
            <person name="Qu J."/>
            <person name="Li J."/>
        </authorList>
    </citation>
    <scope>NUCLEOTIDE SEQUENCE</scope>
    <source>
        <strain evidence="16">LH 10-3-1</strain>
    </source>
</reference>
<dbReference type="InterPro" id="IPR023753">
    <property type="entry name" value="FAD/NAD-binding_dom"/>
</dbReference>
<dbReference type="Pfam" id="PF07992">
    <property type="entry name" value="Pyr_redox_2"/>
    <property type="match status" value="1"/>
</dbReference>
<dbReference type="NCBIfam" id="NF003585">
    <property type="entry name" value="PRK05249.1"/>
    <property type="match status" value="1"/>
</dbReference>
<dbReference type="EC" id="1.6.1.1" evidence="4"/>
<proteinExistence type="inferred from homology"/>
<comment type="function">
    <text evidence="1">Conversion of NADPH, generated by peripheral catabolic pathways, to NADH, which can enter the respiratory chain for energy generation.</text>
</comment>
<dbReference type="PIRSF" id="PIRSF000350">
    <property type="entry name" value="Mercury_reductase_MerA"/>
    <property type="match status" value="1"/>
</dbReference>
<dbReference type="SUPFAM" id="SSF51905">
    <property type="entry name" value="FAD/NAD(P)-binding domain"/>
    <property type="match status" value="1"/>
</dbReference>
<evidence type="ECO:0000313" key="16">
    <source>
        <dbReference type="EMBL" id="WLD59340.1"/>
    </source>
</evidence>
<dbReference type="InterPro" id="IPR004099">
    <property type="entry name" value="Pyr_nucl-diS_OxRdtase_dimer"/>
</dbReference>
<dbReference type="InterPro" id="IPR050151">
    <property type="entry name" value="Class-I_Pyr_Nuc-Dis_Oxidored"/>
</dbReference>
<accession>A0AB38YKC5</accession>
<feature type="binding site" evidence="13">
    <location>
        <position position="310"/>
    </location>
    <ligand>
        <name>FAD</name>
        <dbReference type="ChEBI" id="CHEBI:57692"/>
    </ligand>
</feature>
<dbReference type="FunFam" id="3.30.390.30:FF:000002">
    <property type="entry name" value="Soluble pyridine nucleotide transhydrogenase"/>
    <property type="match status" value="1"/>
</dbReference>
<dbReference type="RefSeq" id="WP_304996631.1">
    <property type="nucleotide sequence ID" value="NZ_CP101717.1"/>
</dbReference>
<evidence type="ECO:0000259" key="15">
    <source>
        <dbReference type="Pfam" id="PF07992"/>
    </source>
</evidence>
<dbReference type="Pfam" id="PF02852">
    <property type="entry name" value="Pyr_redox_dim"/>
    <property type="match status" value="1"/>
</dbReference>
<dbReference type="GO" id="GO:0006103">
    <property type="term" value="P:2-oxoglutarate metabolic process"/>
    <property type="evidence" value="ECO:0007669"/>
    <property type="project" value="TreeGrafter"/>
</dbReference>
<comment type="subcellular location">
    <subcellularLocation>
        <location evidence="2">Cytoplasm</location>
    </subcellularLocation>
</comment>
<keyword evidence="6" id="KW-0963">Cytoplasm</keyword>
<dbReference type="InterPro" id="IPR016156">
    <property type="entry name" value="FAD/NAD-linked_Rdtase_dimer_sf"/>
</dbReference>
<evidence type="ECO:0000256" key="4">
    <source>
        <dbReference type="ARBA" id="ARBA00012772"/>
    </source>
</evidence>
<feature type="domain" description="Pyridine nucleotide-disulphide oxidoreductase dimerisation" evidence="14">
    <location>
        <begin position="344"/>
        <end position="455"/>
    </location>
</feature>
<evidence type="ECO:0000256" key="8">
    <source>
        <dbReference type="ARBA" id="ARBA00022827"/>
    </source>
</evidence>
<evidence type="ECO:0000256" key="13">
    <source>
        <dbReference type="PIRSR" id="PIRSR000350-3"/>
    </source>
</evidence>
<evidence type="ECO:0000256" key="5">
    <source>
        <dbReference type="ARBA" id="ARBA00016603"/>
    </source>
</evidence>
<dbReference type="PRINTS" id="PR00411">
    <property type="entry name" value="PNDRDTASEI"/>
</dbReference>
<dbReference type="SUPFAM" id="SSF55424">
    <property type="entry name" value="FAD/NAD-linked reductases, dimerisation (C-terminal) domain"/>
    <property type="match status" value="1"/>
</dbReference>
<comment type="similarity">
    <text evidence="3">Belongs to the class-I pyridine nucleotide-disulfide oxidoreductase family.</text>
</comment>
<dbReference type="Gene3D" id="3.30.390.30">
    <property type="match status" value="1"/>
</dbReference>
<sequence length="465" mass="51041">MAKHQFDVIVIGTGPAGESAAMNAAKKGKSVAIVDRRADVGGNCTHQGTIPSKALRHAVDALMKFNRTSLFRAISDPKVLDYQTMLNSARGVIRKQVEMRARFYARNHISVFHGDASFVDSNTVLLKEGEHANELLHGENIVIATGSRPYRPPEVDFDHPRMHDSDTILTMTETPKRIVIYGAGVIGCEYASIFSGLGVKVDLVNPGSRLLAFMDDEISDALSYHMRNHGVLIRHNETFKSVKGFEDHIELTLESGKVLKAEAFMWANGRAGNTETLNLSAIGLEANSRGQLEVDKEYRTSVENIFAVGDVIGWPSLASAAYDQGRSASGAILDDFTATFFSDIPTGIYTIPEISSVGKNERELTEARVPYEVGKAYFKDTARAQITGEDTGVLKILFHRETLELLGIHCFGEQAAEILHIGQAIMVQKNGGNTLEYFVSHTFNYPTMAEAYRVAALNGLNRLDD</sequence>
<dbReference type="Gene3D" id="3.50.50.60">
    <property type="entry name" value="FAD/NAD(P)-binding domain"/>
    <property type="match status" value="2"/>
</dbReference>
<protein>
    <recommendedName>
        <fullName evidence="5">Soluble pyridine nucleotide transhydrogenase</fullName>
        <ecNumber evidence="4">1.6.1.1</ecNumber>
    </recommendedName>
    <alternativeName>
        <fullName evidence="12">NAD(P)(+) transhydrogenase [B-specific]</fullName>
    </alternativeName>
</protein>
<evidence type="ECO:0000256" key="1">
    <source>
        <dbReference type="ARBA" id="ARBA00002842"/>
    </source>
</evidence>
<feature type="binding site" evidence="13">
    <location>
        <begin position="182"/>
        <end position="189"/>
    </location>
    <ligand>
        <name>NAD(+)</name>
        <dbReference type="ChEBI" id="CHEBI:57540"/>
    </ligand>
</feature>
<dbReference type="GO" id="GO:0003957">
    <property type="term" value="F:NAD(P)+ transhydrogenase (Si-specific) activity"/>
    <property type="evidence" value="ECO:0007669"/>
    <property type="project" value="UniProtKB-EC"/>
</dbReference>
<keyword evidence="13" id="KW-0547">Nucleotide-binding</keyword>
<dbReference type="AlphaFoldDB" id="A0AB38YKC5"/>
<evidence type="ECO:0000256" key="10">
    <source>
        <dbReference type="ARBA" id="ARBA00023002"/>
    </source>
</evidence>
<dbReference type="PRINTS" id="PR00368">
    <property type="entry name" value="FADPNR"/>
</dbReference>
<keyword evidence="7" id="KW-0285">Flavoprotein</keyword>
<dbReference type="GO" id="GO:0050660">
    <property type="term" value="F:flavin adenine dinucleotide binding"/>
    <property type="evidence" value="ECO:0007669"/>
    <property type="project" value="TreeGrafter"/>
</dbReference>
<keyword evidence="9" id="KW-0521">NADP</keyword>
<feature type="domain" description="FAD/NAD(P)-binding" evidence="15">
    <location>
        <begin position="6"/>
        <end position="325"/>
    </location>
</feature>
<dbReference type="InterPro" id="IPR001100">
    <property type="entry name" value="Pyr_nuc-diS_OxRdtase"/>
</dbReference>
<dbReference type="InterPro" id="IPR036188">
    <property type="entry name" value="FAD/NAD-bd_sf"/>
</dbReference>
<feature type="binding site" evidence="13">
    <location>
        <position position="269"/>
    </location>
    <ligand>
        <name>NAD(+)</name>
        <dbReference type="ChEBI" id="CHEBI:57540"/>
    </ligand>
</feature>
<comment type="cofactor">
    <cofactor evidence="13">
        <name>FAD</name>
        <dbReference type="ChEBI" id="CHEBI:57692"/>
    </cofactor>
    <text evidence="13">Binds 1 FAD per subunit.</text>
</comment>
<evidence type="ECO:0000256" key="2">
    <source>
        <dbReference type="ARBA" id="ARBA00004496"/>
    </source>
</evidence>
<keyword evidence="10 16" id="KW-0560">Oxidoreductase</keyword>
<organism evidence="16">
    <name type="scientific">Salinispirillum sp. LH 10-3-1</name>
    <dbReference type="NCBI Taxonomy" id="2952525"/>
    <lineage>
        <taxon>Bacteria</taxon>
        <taxon>Pseudomonadati</taxon>
        <taxon>Pseudomonadota</taxon>
        <taxon>Gammaproteobacteria</taxon>
        <taxon>Oceanospirillales</taxon>
        <taxon>Saccharospirillaceae</taxon>
        <taxon>Salinispirillum</taxon>
    </lineage>
</organism>
<feature type="binding site" evidence="13">
    <location>
        <begin position="145"/>
        <end position="147"/>
    </location>
    <ligand>
        <name>FAD</name>
        <dbReference type="ChEBI" id="CHEBI:57692"/>
    </ligand>
</feature>
<dbReference type="FunFam" id="3.50.50.60:FF:000008">
    <property type="entry name" value="Soluble pyridine nucleotide transhydrogenase"/>
    <property type="match status" value="1"/>
</dbReference>
<dbReference type="GO" id="GO:0005829">
    <property type="term" value="C:cytosol"/>
    <property type="evidence" value="ECO:0007669"/>
    <property type="project" value="TreeGrafter"/>
</dbReference>
<keyword evidence="8 13" id="KW-0274">FAD</keyword>
<evidence type="ECO:0000256" key="7">
    <source>
        <dbReference type="ARBA" id="ARBA00022630"/>
    </source>
</evidence>
<evidence type="ECO:0000256" key="12">
    <source>
        <dbReference type="ARBA" id="ARBA00031183"/>
    </source>
</evidence>
<feature type="binding site" evidence="13">
    <location>
        <position position="53"/>
    </location>
    <ligand>
        <name>FAD</name>
        <dbReference type="ChEBI" id="CHEBI:57692"/>
    </ligand>
</feature>
<keyword evidence="11 13" id="KW-0520">NAD</keyword>
<evidence type="ECO:0000256" key="9">
    <source>
        <dbReference type="ARBA" id="ARBA00022857"/>
    </source>
</evidence>
<evidence type="ECO:0000256" key="3">
    <source>
        <dbReference type="ARBA" id="ARBA00007532"/>
    </source>
</evidence>
<name>A0AB38YKC5_9GAMM</name>
<dbReference type="PANTHER" id="PTHR22912:SF93">
    <property type="entry name" value="SOLUBLE PYRIDINE NUCLEOTIDE TRANSHYDROGENASE"/>
    <property type="match status" value="1"/>
</dbReference>
<evidence type="ECO:0000256" key="11">
    <source>
        <dbReference type="ARBA" id="ARBA00023027"/>
    </source>
</evidence>
<dbReference type="GO" id="GO:0004148">
    <property type="term" value="F:dihydrolipoyl dehydrogenase (NADH) activity"/>
    <property type="evidence" value="ECO:0007669"/>
    <property type="project" value="TreeGrafter"/>
</dbReference>